<dbReference type="HOGENOM" id="CLU_1622097_0_0_1"/>
<organism evidence="4">
    <name type="scientific">Emiliania huxleyi</name>
    <name type="common">Coccolithophore</name>
    <name type="synonym">Pontosphaera huxleyi</name>
    <dbReference type="NCBI Taxonomy" id="2903"/>
    <lineage>
        <taxon>Eukaryota</taxon>
        <taxon>Haptista</taxon>
        <taxon>Haptophyta</taxon>
        <taxon>Prymnesiophyceae</taxon>
        <taxon>Isochrysidales</taxon>
        <taxon>Noelaerhabdaceae</taxon>
        <taxon>Emiliania</taxon>
    </lineage>
</organism>
<gene>
    <name evidence="4" type="ORF">EMIHUDRAFT_110366</name>
</gene>
<protein>
    <recommendedName>
        <fullName evidence="3">RNA-binding protein Tab2-like N-terminal domain-containing protein</fullName>
    </recommendedName>
</protein>
<feature type="domain" description="RNA-binding protein Tab2-like N-terminal" evidence="3">
    <location>
        <begin position="87"/>
        <end position="165"/>
    </location>
</feature>
<dbReference type="EMBL" id="KB864179">
    <property type="protein sequence ID" value="EOD36329.1"/>
    <property type="molecule type" value="Genomic_DNA"/>
</dbReference>
<feature type="signal peptide" evidence="2">
    <location>
        <begin position="1"/>
        <end position="23"/>
    </location>
</feature>
<evidence type="ECO:0000256" key="2">
    <source>
        <dbReference type="SAM" id="SignalP"/>
    </source>
</evidence>
<dbReference type="AlphaFoldDB" id="R1FS67"/>
<dbReference type="PANTHER" id="PTHR34556">
    <property type="match status" value="1"/>
</dbReference>
<reference evidence="4" key="1">
    <citation type="submission" date="2012-07" db="EMBL/GenBank/DDBJ databases">
        <title>Genome variability drives Emilianias global distribution.</title>
        <authorList>
            <consortium name="DOE Joint Genome Institute"/>
            <person name="Read B."/>
            <person name="Kegel J."/>
            <person name="Klute M."/>
            <person name="Kuo A."/>
            <person name="Lefebvre S.C."/>
            <person name="Maumus F."/>
            <person name="Mayer C."/>
            <person name="Miller J."/>
            <person name="Allen A."/>
            <person name="Bidle K."/>
            <person name="Borodovsky M."/>
            <person name="Bowler C."/>
            <person name="Brownlee C."/>
            <person name="Claverie J.-M."/>
            <person name="Cock M."/>
            <person name="De Vargas C."/>
            <person name="Elias M."/>
            <person name="Frickenhaus S."/>
            <person name="Gladyshev V.N."/>
            <person name="Gonzalez K."/>
            <person name="Guda C."/>
            <person name="Hadaegh A."/>
            <person name="Herman E."/>
            <person name="Iglesias-Rodriguez D."/>
            <person name="Jones B."/>
            <person name="Lawson T."/>
            <person name="Leese F."/>
            <person name="Lin Y.-C."/>
            <person name="Lindquist E."/>
            <person name="Lobanov A."/>
            <person name="Lucas S."/>
            <person name="Malik S.-H.B."/>
            <person name="Marsh M.E."/>
            <person name="Mock T."/>
            <person name="Monier A."/>
            <person name="Moreau H."/>
            <person name="Mueller-Roeber B."/>
            <person name="Napier J."/>
            <person name="Ogata H."/>
            <person name="Parker M."/>
            <person name="Probert I."/>
            <person name="Quesneville H."/>
            <person name="Raines C."/>
            <person name="Rensing S."/>
            <person name="Riano-Pachon D.M."/>
            <person name="Richier S."/>
            <person name="Rokitta S."/>
            <person name="Salamov A."/>
            <person name="Sarno A.F."/>
            <person name="Schmutz J."/>
            <person name="Schroeder D."/>
            <person name="Shiraiwa Y."/>
            <person name="Soanes D.M."/>
            <person name="Valentin K."/>
            <person name="Van Der Giezen M."/>
            <person name="Van Der Peer Y."/>
            <person name="Vardi A."/>
            <person name="Verret F."/>
            <person name="Von Dassow P."/>
            <person name="Wheeler G."/>
            <person name="Williams B."/>
            <person name="Wilson W."/>
            <person name="Wolfe G."/>
            <person name="Wurch L.L."/>
            <person name="Young J."/>
            <person name="Dacks J.B."/>
            <person name="Delwiche C.F."/>
            <person name="Dyhrman S."/>
            <person name="Glockner G."/>
            <person name="John U."/>
            <person name="Richards T."/>
            <person name="Worden A.Z."/>
            <person name="Zhang X."/>
            <person name="Grigoriev I.V."/>
        </authorList>
    </citation>
    <scope>NUCLEOTIDE SEQUENCE</scope>
    <source>
        <strain evidence="4">CCMP1516</strain>
    </source>
</reference>
<feature type="region of interest" description="Disordered" evidence="1">
    <location>
        <begin position="30"/>
        <end position="64"/>
    </location>
</feature>
<dbReference type="InterPro" id="IPR009472">
    <property type="entry name" value="Tab2-like"/>
</dbReference>
<feature type="chain" id="PRO_5009974864" description="RNA-binding protein Tab2-like N-terminal domain-containing protein" evidence="2">
    <location>
        <begin position="24"/>
        <end position="166"/>
    </location>
</feature>
<dbReference type="InterPro" id="IPR046760">
    <property type="entry name" value="Tab2-like_N"/>
</dbReference>
<evidence type="ECO:0000256" key="1">
    <source>
        <dbReference type="SAM" id="MobiDB-lite"/>
    </source>
</evidence>
<dbReference type="GO" id="GO:0003723">
    <property type="term" value="F:RNA binding"/>
    <property type="evidence" value="ECO:0007669"/>
    <property type="project" value="InterPro"/>
</dbReference>
<dbReference type="RefSeq" id="XP_005788758.1">
    <property type="nucleotide sequence ID" value="XM_005788701.1"/>
</dbReference>
<dbReference type="Pfam" id="PF06485">
    <property type="entry name" value="Tab2-like_N"/>
    <property type="match status" value="1"/>
</dbReference>
<evidence type="ECO:0000259" key="3">
    <source>
        <dbReference type="Pfam" id="PF06485"/>
    </source>
</evidence>
<evidence type="ECO:0000313" key="4">
    <source>
        <dbReference type="EMBL" id="EOD36329.1"/>
    </source>
</evidence>
<sequence>MQLASRRGLATLLLLAGALQARALQAGAWPAPAPQRSRRAGAPVLQQPPIGAEPGSGGAAAAEPAGSSVVALAPSLPPARGPASGEWQLDFYSRPVQGADGKKLWELLVTDSAGSFYHAEAVPSNCVNSRELRKRVQALIDASAVKPRAIRFFRAQARHAARHVCR</sequence>
<dbReference type="PANTHER" id="PTHR34556:SF2">
    <property type="entry name" value="PROTEIN TAB2 HOMOLOG, CHLOROPLASTIC"/>
    <property type="match status" value="1"/>
</dbReference>
<keyword evidence="2" id="KW-0732">Signal</keyword>
<name>R1FS67_EMIHU</name>
<accession>R1FS67</accession>
<dbReference type="GeneID" id="17281600"/>
<dbReference type="KEGG" id="ehx:EMIHUDRAFT_110366"/>
<feature type="non-terminal residue" evidence="4">
    <location>
        <position position="166"/>
    </location>
</feature>
<proteinExistence type="predicted"/>